<keyword evidence="1" id="KW-0175">Coiled coil</keyword>
<evidence type="ECO:0000256" key="1">
    <source>
        <dbReference type="SAM" id="Coils"/>
    </source>
</evidence>
<feature type="coiled-coil region" evidence="1">
    <location>
        <begin position="114"/>
        <end position="148"/>
    </location>
</feature>
<dbReference type="SUPFAM" id="SSF90257">
    <property type="entry name" value="Myosin rod fragments"/>
    <property type="match status" value="1"/>
</dbReference>
<accession>L7IQQ9</accession>
<organism>
    <name type="scientific">Pyricularia oryzae (strain P131)</name>
    <name type="common">Rice blast fungus</name>
    <name type="synonym">Magnaporthe oryzae</name>
    <dbReference type="NCBI Taxonomy" id="1143193"/>
    <lineage>
        <taxon>Eukaryota</taxon>
        <taxon>Fungi</taxon>
        <taxon>Dikarya</taxon>
        <taxon>Ascomycota</taxon>
        <taxon>Pezizomycotina</taxon>
        <taxon>Sordariomycetes</taxon>
        <taxon>Sordariomycetidae</taxon>
        <taxon>Magnaporthales</taxon>
        <taxon>Pyriculariaceae</taxon>
        <taxon>Pyricularia</taxon>
    </lineage>
</organism>
<dbReference type="AlphaFoldDB" id="L7IQQ9"/>
<reference evidence="2" key="1">
    <citation type="journal article" date="2012" name="PLoS Genet.">
        <title>Comparative analysis of the genomes of two field isolates of the rice blast fungus Magnaporthe oryzae.</title>
        <authorList>
            <person name="Xue M."/>
            <person name="Yang J."/>
            <person name="Li Z."/>
            <person name="Hu S."/>
            <person name="Yao N."/>
            <person name="Dean R.A."/>
            <person name="Zhao W."/>
            <person name="Shen M."/>
            <person name="Zhang H."/>
            <person name="Li C."/>
            <person name="Liu L."/>
            <person name="Cao L."/>
            <person name="Xu X."/>
            <person name="Xing Y."/>
            <person name="Hsiang T."/>
            <person name="Zhang Z."/>
            <person name="Xu J.R."/>
            <person name="Peng Y.L."/>
        </authorList>
    </citation>
    <scope>NUCLEOTIDE SEQUENCE [LARGE SCALE GENOMIC DNA]</scope>
    <source>
        <strain evidence="2">P131</strain>
    </source>
</reference>
<gene>
    <name evidence="2" type="ORF">OOW_P131scaffold01671g8</name>
</gene>
<name>L7IQQ9_PYRO1</name>
<proteinExistence type="predicted"/>
<sequence>MSAGNNNRREARENCRKKLSDHINERLRIIAQPSDIRLNPGKNDPYRWKFMLGEEETFRPIFAKNLSDQSTGIYQLLSYAVGKRFEAVPAQDATPLFQSATTLLPTGKSFTTMIEDLSKENEKLCAEVDDLKTRLEIEERTRLNTEEENRQIRASQAGLQFQVQELLGFIENLRVSVSNYCRGMDQVVPLLEDLKKCGAESTGHT</sequence>
<evidence type="ECO:0000313" key="2">
    <source>
        <dbReference type="EMBL" id="ELQ58276.1"/>
    </source>
</evidence>
<protein>
    <submittedName>
        <fullName evidence="2">Uncharacterized protein</fullName>
    </submittedName>
</protein>
<dbReference type="EMBL" id="JH794131">
    <property type="protein sequence ID" value="ELQ58276.1"/>
    <property type="molecule type" value="Genomic_DNA"/>
</dbReference>